<protein>
    <recommendedName>
        <fullName evidence="1">HD-GYP domain-containing protein</fullName>
    </recommendedName>
</protein>
<gene>
    <name evidence="2" type="ORF">S12H4_55164</name>
</gene>
<dbReference type="Pfam" id="PF13487">
    <property type="entry name" value="HD_5"/>
    <property type="match status" value="1"/>
</dbReference>
<dbReference type="InterPro" id="IPR006675">
    <property type="entry name" value="HDIG_dom"/>
</dbReference>
<dbReference type="InterPro" id="IPR003607">
    <property type="entry name" value="HD/PDEase_dom"/>
</dbReference>
<feature type="domain" description="HD-GYP" evidence="1">
    <location>
        <begin position="58"/>
        <end position="224"/>
    </location>
</feature>
<dbReference type="PROSITE" id="PS51832">
    <property type="entry name" value="HD_GYP"/>
    <property type="match status" value="1"/>
</dbReference>
<accession>X1UQJ8</accession>
<dbReference type="SMART" id="SM00471">
    <property type="entry name" value="HDc"/>
    <property type="match status" value="1"/>
</dbReference>
<name>X1UQJ8_9ZZZZ</name>
<dbReference type="PANTHER" id="PTHR43155">
    <property type="entry name" value="CYCLIC DI-GMP PHOSPHODIESTERASE PA4108-RELATED"/>
    <property type="match status" value="1"/>
</dbReference>
<sequence>IFLHLYTITKYPHTKIVSDEILLGMALTLIGYVCIQALKDRYRLRSLNIALVKAQHQLEREEIETISALVLTEEAKDPYTRGHSKRVSELSVAVAREMGFSKERQLVIERAGLLHDLGKLGIVDKILKKLGELNDEEWGIIKRHARKGVQILAPLRFLSEEKKIVLHHHERYDGKGYPGKLKDKDIPLESRILAVCDTFDAMNSDRPYRDTLSREAIISELKKV</sequence>
<proteinExistence type="predicted"/>
<dbReference type="AlphaFoldDB" id="X1UQJ8"/>
<feature type="non-terminal residue" evidence="2">
    <location>
        <position position="1"/>
    </location>
</feature>
<evidence type="ECO:0000313" key="2">
    <source>
        <dbReference type="EMBL" id="GAJ19753.1"/>
    </source>
</evidence>
<dbReference type="InterPro" id="IPR037522">
    <property type="entry name" value="HD_GYP_dom"/>
</dbReference>
<dbReference type="NCBIfam" id="TIGR00277">
    <property type="entry name" value="HDIG"/>
    <property type="match status" value="1"/>
</dbReference>
<reference evidence="2" key="1">
    <citation type="journal article" date="2014" name="Front. Microbiol.">
        <title>High frequency of phylogenetically diverse reductive dehalogenase-homologous genes in deep subseafloor sedimentary metagenomes.</title>
        <authorList>
            <person name="Kawai M."/>
            <person name="Futagami T."/>
            <person name="Toyoda A."/>
            <person name="Takaki Y."/>
            <person name="Nishi S."/>
            <person name="Hori S."/>
            <person name="Arai W."/>
            <person name="Tsubouchi T."/>
            <person name="Morono Y."/>
            <person name="Uchiyama I."/>
            <person name="Ito T."/>
            <person name="Fujiyama A."/>
            <person name="Inagaki F."/>
            <person name="Takami H."/>
        </authorList>
    </citation>
    <scope>NUCLEOTIDE SEQUENCE</scope>
    <source>
        <strain evidence="2">Expedition CK06-06</strain>
    </source>
</reference>
<dbReference type="EMBL" id="BARW01035358">
    <property type="protein sequence ID" value="GAJ19753.1"/>
    <property type="molecule type" value="Genomic_DNA"/>
</dbReference>
<dbReference type="CDD" id="cd00077">
    <property type="entry name" value="HDc"/>
    <property type="match status" value="1"/>
</dbReference>
<dbReference type="SUPFAM" id="SSF109604">
    <property type="entry name" value="HD-domain/PDEase-like"/>
    <property type="match status" value="1"/>
</dbReference>
<dbReference type="Gene3D" id="1.10.3210.10">
    <property type="entry name" value="Hypothetical protein af1432"/>
    <property type="match status" value="1"/>
</dbReference>
<dbReference type="PANTHER" id="PTHR43155:SF2">
    <property type="entry name" value="CYCLIC DI-GMP PHOSPHODIESTERASE PA4108"/>
    <property type="match status" value="1"/>
</dbReference>
<organism evidence="2">
    <name type="scientific">marine sediment metagenome</name>
    <dbReference type="NCBI Taxonomy" id="412755"/>
    <lineage>
        <taxon>unclassified sequences</taxon>
        <taxon>metagenomes</taxon>
        <taxon>ecological metagenomes</taxon>
    </lineage>
</organism>
<feature type="non-terminal residue" evidence="2">
    <location>
        <position position="224"/>
    </location>
</feature>
<evidence type="ECO:0000259" key="1">
    <source>
        <dbReference type="PROSITE" id="PS51832"/>
    </source>
</evidence>
<comment type="caution">
    <text evidence="2">The sequence shown here is derived from an EMBL/GenBank/DDBJ whole genome shotgun (WGS) entry which is preliminary data.</text>
</comment>